<evidence type="ECO:0000313" key="2">
    <source>
        <dbReference type="Proteomes" id="UP000046373"/>
    </source>
</evidence>
<dbReference type="EMBL" id="CCNB01000046">
    <property type="protein sequence ID" value="CDX46696.1"/>
    <property type="molecule type" value="Genomic_DNA"/>
</dbReference>
<proteinExistence type="predicted"/>
<dbReference type="Proteomes" id="UP000046373">
    <property type="component" value="Unassembled WGS sequence"/>
</dbReference>
<name>A0A090FY90_MESPL</name>
<accession>A0A090FY90</accession>
<protein>
    <submittedName>
        <fullName evidence="1">Uncharacterized protein</fullName>
    </submittedName>
</protein>
<evidence type="ECO:0000313" key="1">
    <source>
        <dbReference type="EMBL" id="CDX46696.1"/>
    </source>
</evidence>
<organism evidence="1 2">
    <name type="scientific">Mesorhizobium plurifarium</name>
    <dbReference type="NCBI Taxonomy" id="69974"/>
    <lineage>
        <taxon>Bacteria</taxon>
        <taxon>Pseudomonadati</taxon>
        <taxon>Pseudomonadota</taxon>
        <taxon>Alphaproteobacteria</taxon>
        <taxon>Hyphomicrobiales</taxon>
        <taxon>Phyllobacteriaceae</taxon>
        <taxon>Mesorhizobium</taxon>
    </lineage>
</organism>
<reference evidence="1 2" key="1">
    <citation type="submission" date="2014-08" db="EMBL/GenBank/DDBJ databases">
        <authorList>
            <person name="Moulin Lionel"/>
        </authorList>
    </citation>
    <scope>NUCLEOTIDE SEQUENCE [LARGE SCALE GENOMIC DNA]</scope>
</reference>
<gene>
    <name evidence="1" type="ORF">MPLDJ20_90156</name>
</gene>
<sequence length="64" mass="7231">MFAPLDMHGEKRAEIHRSARLSMLHERVVKRMDKVDHLADEVEQAAAALVAATHQPDRIVMLGM</sequence>
<dbReference type="AlphaFoldDB" id="A0A090FY90"/>